<keyword evidence="1" id="KW-0677">Repeat</keyword>
<dbReference type="PANTHER" id="PTHR24171">
    <property type="entry name" value="ANKYRIN REPEAT DOMAIN-CONTAINING PROTEIN 39-RELATED"/>
    <property type="match status" value="1"/>
</dbReference>
<evidence type="ECO:0000256" key="1">
    <source>
        <dbReference type="ARBA" id="ARBA00022737"/>
    </source>
</evidence>
<dbReference type="GO" id="GO:0085020">
    <property type="term" value="P:protein K6-linked ubiquitination"/>
    <property type="evidence" value="ECO:0007669"/>
    <property type="project" value="TreeGrafter"/>
</dbReference>
<keyword evidence="2 3" id="KW-0040">ANK repeat</keyword>
<feature type="compositionally biased region" description="Low complexity" evidence="4">
    <location>
        <begin position="123"/>
        <end position="142"/>
    </location>
</feature>
<organism evidence="5 6">
    <name type="scientific">Rhodotorula paludigena</name>
    <dbReference type="NCBI Taxonomy" id="86838"/>
    <lineage>
        <taxon>Eukaryota</taxon>
        <taxon>Fungi</taxon>
        <taxon>Dikarya</taxon>
        <taxon>Basidiomycota</taxon>
        <taxon>Pucciniomycotina</taxon>
        <taxon>Microbotryomycetes</taxon>
        <taxon>Sporidiobolales</taxon>
        <taxon>Sporidiobolaceae</taxon>
        <taxon>Rhodotorula</taxon>
    </lineage>
</organism>
<evidence type="ECO:0000256" key="2">
    <source>
        <dbReference type="ARBA" id="ARBA00023043"/>
    </source>
</evidence>
<feature type="compositionally biased region" description="Basic and acidic residues" evidence="4">
    <location>
        <begin position="208"/>
        <end position="218"/>
    </location>
</feature>
<gene>
    <name evidence="5" type="ORF">Rhopal_000069-T1</name>
</gene>
<reference evidence="5 6" key="1">
    <citation type="submission" date="2021-12" db="EMBL/GenBank/DDBJ databases">
        <title>High titer production of polyol ester of fatty acids by Rhodotorula paludigena BS15 towards product separation-free biomass refinery.</title>
        <authorList>
            <person name="Mano J."/>
            <person name="Ono H."/>
            <person name="Tanaka T."/>
            <person name="Naito K."/>
            <person name="Sushida H."/>
            <person name="Ike M."/>
            <person name="Tokuyasu K."/>
            <person name="Kitaoka M."/>
        </authorList>
    </citation>
    <scope>NUCLEOTIDE SEQUENCE [LARGE SCALE GENOMIC DNA]</scope>
    <source>
        <strain evidence="5 6">BS15</strain>
    </source>
</reference>
<accession>A0AAV5GCP3</accession>
<keyword evidence="6" id="KW-1185">Reference proteome</keyword>
<dbReference type="SUPFAM" id="SSF48403">
    <property type="entry name" value="Ankyrin repeat"/>
    <property type="match status" value="1"/>
</dbReference>
<dbReference type="EMBL" id="BQKY01000001">
    <property type="protein sequence ID" value="GJN87124.1"/>
    <property type="molecule type" value="Genomic_DNA"/>
</dbReference>
<dbReference type="GO" id="GO:0004842">
    <property type="term" value="F:ubiquitin-protein transferase activity"/>
    <property type="evidence" value="ECO:0007669"/>
    <property type="project" value="TreeGrafter"/>
</dbReference>
<dbReference type="InterPro" id="IPR002110">
    <property type="entry name" value="Ankyrin_rpt"/>
</dbReference>
<evidence type="ECO:0000256" key="4">
    <source>
        <dbReference type="SAM" id="MobiDB-lite"/>
    </source>
</evidence>
<evidence type="ECO:0000313" key="6">
    <source>
        <dbReference type="Proteomes" id="UP001342314"/>
    </source>
</evidence>
<dbReference type="Proteomes" id="UP001342314">
    <property type="component" value="Unassembled WGS sequence"/>
</dbReference>
<evidence type="ECO:0000313" key="5">
    <source>
        <dbReference type="EMBL" id="GJN87124.1"/>
    </source>
</evidence>
<dbReference type="AlphaFoldDB" id="A0AAV5GCP3"/>
<sequence length="238" mass="25214">MSNIWLAAGEGAIDRVRELLDQGTSPNALDDNSYSPLHAAASWGHSDILRLLVERGGDINLADSDGDTPLYVVESVAMAKLVVELGGDAKWRNEEGVSPAQALQEEFPHISLYLRTLTGETGPSSSSPSSTTAPSSAAQPQPDLDAPTDALMQSVRAIMERAERGELSEAETDAALREIVEQTVSGQVAAGRAIGEQMAIDEEGQDGGEARTRARTADEMAGEQGKAKRTRDGDDIGR</sequence>
<name>A0AAV5GCP3_9BASI</name>
<dbReference type="PROSITE" id="PS50297">
    <property type="entry name" value="ANK_REP_REGION"/>
    <property type="match status" value="1"/>
</dbReference>
<protein>
    <recommendedName>
        <fullName evidence="7">Ankyrin</fullName>
    </recommendedName>
</protein>
<dbReference type="Pfam" id="PF12796">
    <property type="entry name" value="Ank_2"/>
    <property type="match status" value="1"/>
</dbReference>
<dbReference type="PANTHER" id="PTHR24171:SF8">
    <property type="entry name" value="BRCA1-ASSOCIATED RING DOMAIN PROTEIN 1"/>
    <property type="match status" value="1"/>
</dbReference>
<comment type="caution">
    <text evidence="5">The sequence shown here is derived from an EMBL/GenBank/DDBJ whole genome shotgun (WGS) entry which is preliminary data.</text>
</comment>
<dbReference type="InterPro" id="IPR036770">
    <property type="entry name" value="Ankyrin_rpt-contain_sf"/>
</dbReference>
<feature type="region of interest" description="Disordered" evidence="4">
    <location>
        <begin position="195"/>
        <end position="238"/>
    </location>
</feature>
<dbReference type="Gene3D" id="1.25.40.20">
    <property type="entry name" value="Ankyrin repeat-containing domain"/>
    <property type="match status" value="1"/>
</dbReference>
<evidence type="ECO:0008006" key="7">
    <source>
        <dbReference type="Google" id="ProtNLM"/>
    </source>
</evidence>
<evidence type="ECO:0000256" key="3">
    <source>
        <dbReference type="PROSITE-ProRule" id="PRU00023"/>
    </source>
</evidence>
<dbReference type="SMART" id="SM00248">
    <property type="entry name" value="ANK"/>
    <property type="match status" value="2"/>
</dbReference>
<proteinExistence type="predicted"/>
<feature type="region of interest" description="Disordered" evidence="4">
    <location>
        <begin position="117"/>
        <end position="146"/>
    </location>
</feature>
<dbReference type="PROSITE" id="PS50088">
    <property type="entry name" value="ANK_REPEAT"/>
    <property type="match status" value="1"/>
</dbReference>
<feature type="repeat" description="ANK" evidence="3">
    <location>
        <begin position="32"/>
        <end position="64"/>
    </location>
</feature>